<dbReference type="EMBL" id="JAPDRK010000013">
    <property type="protein sequence ID" value="KAJ9606848.1"/>
    <property type="molecule type" value="Genomic_DNA"/>
</dbReference>
<evidence type="ECO:0000256" key="1">
    <source>
        <dbReference type="SAM" id="MobiDB-lite"/>
    </source>
</evidence>
<feature type="region of interest" description="Disordered" evidence="1">
    <location>
        <begin position="118"/>
        <end position="137"/>
    </location>
</feature>
<sequence length="268" mass="30232">MRNNRSKLLRLSSEKGHRLKLLWRRLTVKFPFTEHYTHKSRSIPTSGPPTLIAVPLQQPGFLTRPKPDDHPSTTLNAFLTSANEKKISVLIEREDLPNLGKTEKILQLEDVSVVEIDGSDKDEDKKQTNSSQEVKEKVNPRVWIKTASDIAGSQAKSYGAKIDTGADQNVVAEDIAIRIHLGLGIPIYHYRDQENFENFRVGNGQLVESEHYIEVPWMLKSVGLDPKQPWPESKFYIIRGTSMELGYDFLISTIGISEIKDRGGSLGL</sequence>
<accession>A0AA39CFP3</accession>
<dbReference type="AlphaFoldDB" id="A0AA39CFP3"/>
<reference evidence="2" key="1">
    <citation type="submission" date="2022-10" db="EMBL/GenBank/DDBJ databases">
        <title>Culturing micro-colonial fungi from biological soil crusts in the Mojave desert and describing Neophaeococcomyces mojavensis, and introducing the new genera and species Taxawa tesnikishii.</title>
        <authorList>
            <person name="Kurbessoian T."/>
            <person name="Stajich J.E."/>
        </authorList>
    </citation>
    <scope>NUCLEOTIDE SEQUENCE</scope>
    <source>
        <strain evidence="2">TK_41</strain>
    </source>
</reference>
<name>A0AA39CFP3_9EURO</name>
<keyword evidence="3" id="KW-1185">Reference proteome</keyword>
<evidence type="ECO:0000313" key="2">
    <source>
        <dbReference type="EMBL" id="KAJ9606848.1"/>
    </source>
</evidence>
<gene>
    <name evidence="2" type="ORF">H2200_008858</name>
</gene>
<protein>
    <submittedName>
        <fullName evidence="2">Uncharacterized protein</fullName>
    </submittedName>
</protein>
<dbReference type="Proteomes" id="UP001172673">
    <property type="component" value="Unassembled WGS sequence"/>
</dbReference>
<proteinExistence type="predicted"/>
<comment type="caution">
    <text evidence="2">The sequence shown here is derived from an EMBL/GenBank/DDBJ whole genome shotgun (WGS) entry which is preliminary data.</text>
</comment>
<evidence type="ECO:0000313" key="3">
    <source>
        <dbReference type="Proteomes" id="UP001172673"/>
    </source>
</evidence>
<organism evidence="2 3">
    <name type="scientific">Cladophialophora chaetospira</name>
    <dbReference type="NCBI Taxonomy" id="386627"/>
    <lineage>
        <taxon>Eukaryota</taxon>
        <taxon>Fungi</taxon>
        <taxon>Dikarya</taxon>
        <taxon>Ascomycota</taxon>
        <taxon>Pezizomycotina</taxon>
        <taxon>Eurotiomycetes</taxon>
        <taxon>Chaetothyriomycetidae</taxon>
        <taxon>Chaetothyriales</taxon>
        <taxon>Herpotrichiellaceae</taxon>
        <taxon>Cladophialophora</taxon>
    </lineage>
</organism>